<evidence type="ECO:0000313" key="2">
    <source>
        <dbReference type="EMBL" id="CNW95127.1"/>
    </source>
</evidence>
<dbReference type="AlphaFoldDB" id="A0A655FY36"/>
<proteinExistence type="predicted"/>
<organism evidence="2 3">
    <name type="scientific">Mycobacterium tuberculosis</name>
    <dbReference type="NCBI Taxonomy" id="1773"/>
    <lineage>
        <taxon>Bacteria</taxon>
        <taxon>Bacillati</taxon>
        <taxon>Actinomycetota</taxon>
        <taxon>Actinomycetes</taxon>
        <taxon>Mycobacteriales</taxon>
        <taxon>Mycobacteriaceae</taxon>
        <taxon>Mycobacterium</taxon>
        <taxon>Mycobacterium tuberculosis complex</taxon>
    </lineage>
</organism>
<feature type="compositionally biased region" description="Polar residues" evidence="1">
    <location>
        <begin position="10"/>
        <end position="21"/>
    </location>
</feature>
<feature type="region of interest" description="Disordered" evidence="1">
    <location>
        <begin position="66"/>
        <end position="85"/>
    </location>
</feature>
<sequence>MRDRLIQAASCPSASTLTPSRGRSRNFGHVVEQFCTQIDTSGGSTETDVNELAAMPTGWSSTIAQTAITPHGKQPKTRRSPTSSR</sequence>
<name>A0A655FY36_MYCTX</name>
<evidence type="ECO:0000256" key="1">
    <source>
        <dbReference type="SAM" id="MobiDB-lite"/>
    </source>
</evidence>
<evidence type="ECO:0000313" key="3">
    <source>
        <dbReference type="Proteomes" id="UP000039217"/>
    </source>
</evidence>
<dbReference type="EMBL" id="CQQC01002548">
    <property type="protein sequence ID" value="CNW95127.1"/>
    <property type="molecule type" value="Genomic_DNA"/>
</dbReference>
<accession>A0A655FY36</accession>
<gene>
    <name evidence="2" type="ORF">ERS007661_04374</name>
</gene>
<reference evidence="2 3" key="1">
    <citation type="submission" date="2015-03" db="EMBL/GenBank/DDBJ databases">
        <authorList>
            <consortium name="Pathogen Informatics"/>
        </authorList>
    </citation>
    <scope>NUCLEOTIDE SEQUENCE [LARGE SCALE GENOMIC DNA]</scope>
    <source>
        <strain evidence="2 3">D00501624</strain>
    </source>
</reference>
<protein>
    <submittedName>
        <fullName evidence="2">Uncharacterized protein</fullName>
    </submittedName>
</protein>
<feature type="region of interest" description="Disordered" evidence="1">
    <location>
        <begin position="1"/>
        <end position="25"/>
    </location>
</feature>
<dbReference type="Proteomes" id="UP000039217">
    <property type="component" value="Unassembled WGS sequence"/>
</dbReference>